<reference evidence="1 2" key="1">
    <citation type="submission" date="2016-10" db="EMBL/GenBank/DDBJ databases">
        <authorList>
            <person name="de Groot N.N."/>
        </authorList>
    </citation>
    <scope>NUCLEOTIDE SEQUENCE [LARGE SCALE GENOMIC DNA]</scope>
    <source>
        <strain evidence="1 2">CGMCC 1.7031</strain>
    </source>
</reference>
<dbReference type="Proteomes" id="UP000199354">
    <property type="component" value="Unassembled WGS sequence"/>
</dbReference>
<sequence length="125" mass="13958">MIQSTFVYNILDLLLDGDEDGFSARSQLQHLTDVETHYDAEGVVVYFDFDGPLPEPDDEEDLVLSGVFIVSEQDQIEAEAVLYFADGIVDCLEIVCLSGDYPPRELTQYTLTQDWGLGRTLSVMG</sequence>
<dbReference type="AlphaFoldDB" id="A0A1G5EQL6"/>
<dbReference type="EMBL" id="FMVF01000004">
    <property type="protein sequence ID" value="SCY28960.1"/>
    <property type="molecule type" value="Genomic_DNA"/>
</dbReference>
<organism evidence="1 2">
    <name type="scientific">Flavobacterium caeni</name>
    <dbReference type="NCBI Taxonomy" id="490189"/>
    <lineage>
        <taxon>Bacteria</taxon>
        <taxon>Pseudomonadati</taxon>
        <taxon>Bacteroidota</taxon>
        <taxon>Flavobacteriia</taxon>
        <taxon>Flavobacteriales</taxon>
        <taxon>Flavobacteriaceae</taxon>
        <taxon>Flavobacterium</taxon>
    </lineage>
</organism>
<evidence type="ECO:0000313" key="2">
    <source>
        <dbReference type="Proteomes" id="UP000199354"/>
    </source>
</evidence>
<dbReference type="STRING" id="490189.SAMN02927903_01131"/>
<dbReference type="OrthoDB" id="982425at2"/>
<accession>A0A1G5EQL6</accession>
<keyword evidence="2" id="KW-1185">Reference proteome</keyword>
<gene>
    <name evidence="1" type="ORF">SAMN02927903_01131</name>
</gene>
<proteinExistence type="predicted"/>
<evidence type="ECO:0000313" key="1">
    <source>
        <dbReference type="EMBL" id="SCY28960.1"/>
    </source>
</evidence>
<name>A0A1G5EQL6_9FLAO</name>
<protein>
    <submittedName>
        <fullName evidence="1">Uncharacterized protein</fullName>
    </submittedName>
</protein>
<dbReference type="RefSeq" id="WP_091141311.1">
    <property type="nucleotide sequence ID" value="NZ_FMVF01000004.1"/>
</dbReference>